<evidence type="ECO:0000256" key="2">
    <source>
        <dbReference type="ARBA" id="ARBA00022763"/>
    </source>
</evidence>
<evidence type="ECO:0000313" key="7">
    <source>
        <dbReference type="Proteomes" id="UP001500427"/>
    </source>
</evidence>
<dbReference type="CDD" id="cd00540">
    <property type="entry name" value="AAG"/>
    <property type="match status" value="1"/>
</dbReference>
<dbReference type="NCBIfam" id="NF002003">
    <property type="entry name" value="PRK00802.1-3"/>
    <property type="match status" value="1"/>
</dbReference>
<dbReference type="Pfam" id="PF02245">
    <property type="entry name" value="Pur_DNA_glyco"/>
    <property type="match status" value="1"/>
</dbReference>
<dbReference type="Gene3D" id="3.10.300.10">
    <property type="entry name" value="Methylpurine-DNA glycosylase (MPG)"/>
    <property type="match status" value="1"/>
</dbReference>
<dbReference type="RefSeq" id="WP_345508610.1">
    <property type="nucleotide sequence ID" value="NZ_BAABIW010000020.1"/>
</dbReference>
<dbReference type="EC" id="3.2.2.-" evidence="5"/>
<accession>A0ABP9JL70</accession>
<dbReference type="NCBIfam" id="TIGR00567">
    <property type="entry name" value="3mg"/>
    <property type="match status" value="1"/>
</dbReference>
<dbReference type="InterPro" id="IPR003180">
    <property type="entry name" value="MPG"/>
</dbReference>
<keyword evidence="3 5" id="KW-0378">Hydrolase</keyword>
<keyword evidence="4 5" id="KW-0234">DNA repair</keyword>
<dbReference type="HAMAP" id="MF_00527">
    <property type="entry name" value="3MGH"/>
    <property type="match status" value="1"/>
</dbReference>
<evidence type="ECO:0000256" key="3">
    <source>
        <dbReference type="ARBA" id="ARBA00022801"/>
    </source>
</evidence>
<proteinExistence type="inferred from homology"/>
<reference evidence="7" key="1">
    <citation type="journal article" date="2019" name="Int. J. Syst. Evol. Microbiol.">
        <title>The Global Catalogue of Microorganisms (GCM) 10K type strain sequencing project: providing services to taxonomists for standard genome sequencing and annotation.</title>
        <authorList>
            <consortium name="The Broad Institute Genomics Platform"/>
            <consortium name="The Broad Institute Genome Sequencing Center for Infectious Disease"/>
            <person name="Wu L."/>
            <person name="Ma J."/>
        </authorList>
    </citation>
    <scope>NUCLEOTIDE SEQUENCE [LARGE SCALE GENOMIC DNA]</scope>
    <source>
        <strain evidence="7">JCM 17687</strain>
    </source>
</reference>
<dbReference type="PANTHER" id="PTHR10429">
    <property type="entry name" value="DNA-3-METHYLADENINE GLYCOSYLASE"/>
    <property type="match status" value="1"/>
</dbReference>
<evidence type="ECO:0000256" key="4">
    <source>
        <dbReference type="ARBA" id="ARBA00023204"/>
    </source>
</evidence>
<gene>
    <name evidence="6" type="ORF">GCM10023258_33080</name>
</gene>
<organism evidence="6 7">
    <name type="scientific">Terrabacter aeriphilus</name>
    <dbReference type="NCBI Taxonomy" id="515662"/>
    <lineage>
        <taxon>Bacteria</taxon>
        <taxon>Bacillati</taxon>
        <taxon>Actinomycetota</taxon>
        <taxon>Actinomycetes</taxon>
        <taxon>Micrococcales</taxon>
        <taxon>Intrasporangiaceae</taxon>
        <taxon>Terrabacter</taxon>
    </lineage>
</organism>
<dbReference type="SUPFAM" id="SSF50486">
    <property type="entry name" value="FMT C-terminal domain-like"/>
    <property type="match status" value="1"/>
</dbReference>
<comment type="similarity">
    <text evidence="1 5">Belongs to the DNA glycosylase MPG family.</text>
</comment>
<keyword evidence="2 5" id="KW-0227">DNA damage</keyword>
<keyword evidence="7" id="KW-1185">Reference proteome</keyword>
<dbReference type="PANTHER" id="PTHR10429:SF0">
    <property type="entry name" value="DNA-3-METHYLADENINE GLYCOSYLASE"/>
    <property type="match status" value="1"/>
</dbReference>
<evidence type="ECO:0000256" key="1">
    <source>
        <dbReference type="ARBA" id="ARBA00009232"/>
    </source>
</evidence>
<dbReference type="Proteomes" id="UP001500427">
    <property type="component" value="Unassembled WGS sequence"/>
</dbReference>
<dbReference type="InterPro" id="IPR011034">
    <property type="entry name" value="Formyl_transferase-like_C_sf"/>
</dbReference>
<protein>
    <recommendedName>
        <fullName evidence="5">Putative 3-methyladenine DNA glycosylase</fullName>
        <ecNumber evidence="5">3.2.2.-</ecNumber>
    </recommendedName>
</protein>
<dbReference type="InterPro" id="IPR036995">
    <property type="entry name" value="MPG_sf"/>
</dbReference>
<sequence>MTTDDTRLPREFFARPSVEVAPALLGRHLSFGGVTLRLTELEAYAGEADPGSHAFRGETPRTRPMFGAPGFTYVYFTYGHHWCVNLVVGEVGSASAVLVRAGEVLAGQDRVRSRRGPVRERDWARGPGRLGQALAMTKEHTGRDFCRPPVGEPIDLVVSEGDPVAGGRVRTGPRVGVSGPGGDGDAFPWRYWIDGDTHVSDYRPGVVRKRRP</sequence>
<evidence type="ECO:0000256" key="5">
    <source>
        <dbReference type="HAMAP-Rule" id="MF_00527"/>
    </source>
</evidence>
<dbReference type="EMBL" id="BAABIW010000020">
    <property type="protein sequence ID" value="GAA5033278.1"/>
    <property type="molecule type" value="Genomic_DNA"/>
</dbReference>
<evidence type="ECO:0000313" key="6">
    <source>
        <dbReference type="EMBL" id="GAA5033278.1"/>
    </source>
</evidence>
<name>A0ABP9JL70_9MICO</name>
<comment type="caution">
    <text evidence="6">The sequence shown here is derived from an EMBL/GenBank/DDBJ whole genome shotgun (WGS) entry which is preliminary data.</text>
</comment>